<evidence type="ECO:0000256" key="2">
    <source>
        <dbReference type="ARBA" id="ARBA00005457"/>
    </source>
</evidence>
<dbReference type="GO" id="GO:0042256">
    <property type="term" value="P:cytosolic ribosome assembly"/>
    <property type="evidence" value="ECO:0007669"/>
    <property type="project" value="TreeGrafter"/>
</dbReference>
<dbReference type="GO" id="GO:0030984">
    <property type="term" value="F:kininogen binding"/>
    <property type="evidence" value="ECO:0007669"/>
    <property type="project" value="TreeGrafter"/>
</dbReference>
<protein>
    <recommendedName>
        <fullName evidence="3">Complement component 1 Q subcomponent-binding protein, mitochondrial</fullName>
    </recommendedName>
</protein>
<dbReference type="GO" id="GO:0005634">
    <property type="term" value="C:nucleus"/>
    <property type="evidence" value="ECO:0007669"/>
    <property type="project" value="TreeGrafter"/>
</dbReference>
<dbReference type="GO" id="GO:0030449">
    <property type="term" value="P:regulation of complement activation"/>
    <property type="evidence" value="ECO:0007669"/>
    <property type="project" value="TreeGrafter"/>
</dbReference>
<dbReference type="GO" id="GO:0048025">
    <property type="term" value="P:negative regulation of mRNA splicing, via spliceosome"/>
    <property type="evidence" value="ECO:0007669"/>
    <property type="project" value="TreeGrafter"/>
</dbReference>
<dbReference type="GO" id="GO:0005886">
    <property type="term" value="C:plasma membrane"/>
    <property type="evidence" value="ECO:0007669"/>
    <property type="project" value="UniProtKB-SubCell"/>
</dbReference>
<dbReference type="SUPFAM" id="SSF54529">
    <property type="entry name" value="Mitochondrial glycoprotein MAM33-like"/>
    <property type="match status" value="1"/>
</dbReference>
<dbReference type="PANTHER" id="PTHR10826">
    <property type="entry name" value="COMPLEMENT COMPONENT 1"/>
    <property type="match status" value="1"/>
</dbReference>
<evidence type="ECO:0000256" key="4">
    <source>
        <dbReference type="SAM" id="MobiDB-lite"/>
    </source>
</evidence>
<dbReference type="GO" id="GO:0001849">
    <property type="term" value="F:complement component C1q complex binding"/>
    <property type="evidence" value="ECO:0007669"/>
    <property type="project" value="TreeGrafter"/>
</dbReference>
<evidence type="ECO:0000256" key="1">
    <source>
        <dbReference type="ARBA" id="ARBA00004296"/>
    </source>
</evidence>
<dbReference type="GO" id="GO:0005759">
    <property type="term" value="C:mitochondrial matrix"/>
    <property type="evidence" value="ECO:0007669"/>
    <property type="project" value="InterPro"/>
</dbReference>
<name>A0A8C4QJV0_EPTBU</name>
<reference evidence="5" key="2">
    <citation type="submission" date="2025-09" db="UniProtKB">
        <authorList>
            <consortium name="Ensembl"/>
        </authorList>
    </citation>
    <scope>IDENTIFICATION</scope>
</reference>
<feature type="compositionally biased region" description="Acidic residues" evidence="4">
    <location>
        <begin position="137"/>
        <end position="146"/>
    </location>
</feature>
<dbReference type="Pfam" id="PF02330">
    <property type="entry name" value="MAM33"/>
    <property type="match status" value="2"/>
</dbReference>
<proteinExistence type="inferred from homology"/>
<keyword evidence="6" id="KW-1185">Reference proteome</keyword>
<comment type="subcellular location">
    <subcellularLocation>
        <location evidence="1">Cell membrane</location>
        <topology evidence="1">Peripheral membrane protein</topology>
        <orientation evidence="1">Extracellular side</orientation>
    </subcellularLocation>
</comment>
<feature type="region of interest" description="Disordered" evidence="4">
    <location>
        <begin position="122"/>
        <end position="146"/>
    </location>
</feature>
<accession>A0A8C4QJV0</accession>
<dbReference type="InterPro" id="IPR003428">
    <property type="entry name" value="MAM33"/>
</dbReference>
<dbReference type="AlphaFoldDB" id="A0A8C4QJV0"/>
<dbReference type="Ensembl" id="ENSEBUT00000017014.1">
    <property type="protein sequence ID" value="ENSEBUP00000016438.1"/>
    <property type="gene ID" value="ENSEBUG00000010327.1"/>
</dbReference>
<dbReference type="GO" id="GO:0009986">
    <property type="term" value="C:cell surface"/>
    <property type="evidence" value="ECO:0007669"/>
    <property type="project" value="TreeGrafter"/>
</dbReference>
<dbReference type="PANTHER" id="PTHR10826:SF1">
    <property type="entry name" value="COMPLEMENT COMPONENT 1 Q SUBCOMPONENT-BINDING PROTEIN, MITOCHONDRIAL"/>
    <property type="match status" value="1"/>
</dbReference>
<comment type="similarity">
    <text evidence="2">Belongs to the MAM33 family.</text>
</comment>
<organism evidence="5 6">
    <name type="scientific">Eptatretus burgeri</name>
    <name type="common">Inshore hagfish</name>
    <dbReference type="NCBI Taxonomy" id="7764"/>
    <lineage>
        <taxon>Eukaryota</taxon>
        <taxon>Metazoa</taxon>
        <taxon>Chordata</taxon>
        <taxon>Craniata</taxon>
        <taxon>Vertebrata</taxon>
        <taxon>Cyclostomata</taxon>
        <taxon>Myxini</taxon>
        <taxon>Myxiniformes</taxon>
        <taxon>Myxinidae</taxon>
        <taxon>Eptatretinae</taxon>
        <taxon>Eptatretus</taxon>
    </lineage>
</organism>
<dbReference type="OMA" id="ENIPGYF"/>
<evidence type="ECO:0000313" key="5">
    <source>
        <dbReference type="Ensembl" id="ENSEBUP00000016438.1"/>
    </source>
</evidence>
<dbReference type="Proteomes" id="UP000694388">
    <property type="component" value="Unplaced"/>
</dbReference>
<evidence type="ECO:0000256" key="3">
    <source>
        <dbReference type="ARBA" id="ARBA00021918"/>
    </source>
</evidence>
<dbReference type="GO" id="GO:0003714">
    <property type="term" value="F:transcription corepressor activity"/>
    <property type="evidence" value="ECO:0007669"/>
    <property type="project" value="TreeGrafter"/>
</dbReference>
<dbReference type="GeneTree" id="ENSGT00390000018406"/>
<dbReference type="InterPro" id="IPR036561">
    <property type="entry name" value="MAM33_sf"/>
</dbReference>
<dbReference type="Gene3D" id="3.10.280.10">
    <property type="entry name" value="Mitochondrial glycoprotein"/>
    <property type="match status" value="2"/>
</dbReference>
<sequence length="230" mass="25545">MFLRSLVRVLPRVPFGPALRHVSQSGPAKCPSVFGLSTRGGLLQHTASCRCGCGCGLHTESDHAFSEFLVEEIGQENKIKKHKKLPQISGWATKLNGTEVKILRNLPSETVSVTFNINNSIPPAYDVSDEEGKKDEDAEEVSGEDDTASPHIFAIRDVSFQSPQEPEWKETTYTLNTDMLDLALYDHLMDFLSERGVDNAFADQLVELSTAVEHQSYITFLEGLKDFIKS</sequence>
<evidence type="ECO:0000313" key="6">
    <source>
        <dbReference type="Proteomes" id="UP000694388"/>
    </source>
</evidence>
<reference evidence="5" key="1">
    <citation type="submission" date="2025-08" db="UniProtKB">
        <authorList>
            <consortium name="Ensembl"/>
        </authorList>
    </citation>
    <scope>IDENTIFICATION</scope>
</reference>